<dbReference type="PANTHER" id="PTHR11439">
    <property type="entry name" value="GAG-POL-RELATED RETROTRANSPOSON"/>
    <property type="match status" value="1"/>
</dbReference>
<evidence type="ECO:0000313" key="4">
    <source>
        <dbReference type="Proteomes" id="UP001151760"/>
    </source>
</evidence>
<keyword evidence="1" id="KW-0862">Zinc</keyword>
<comment type="caution">
    <text evidence="3">The sequence shown here is derived from an EMBL/GenBank/DDBJ whole genome shotgun (WGS) entry which is preliminary data.</text>
</comment>
<feature type="domain" description="CCHC-type" evidence="2">
    <location>
        <begin position="117"/>
        <end position="131"/>
    </location>
</feature>
<gene>
    <name evidence="3" type="ORF">Tco_0821362</name>
</gene>
<dbReference type="SUPFAM" id="SSF57756">
    <property type="entry name" value="Retrovirus zinc finger-like domains"/>
    <property type="match status" value="1"/>
</dbReference>
<reference evidence="3" key="2">
    <citation type="submission" date="2022-01" db="EMBL/GenBank/DDBJ databases">
        <authorList>
            <person name="Yamashiro T."/>
            <person name="Shiraishi A."/>
            <person name="Satake H."/>
            <person name="Nakayama K."/>
        </authorList>
    </citation>
    <scope>NUCLEOTIDE SEQUENCE</scope>
</reference>
<dbReference type="InterPro" id="IPR036875">
    <property type="entry name" value="Znf_CCHC_sf"/>
</dbReference>
<name>A0ABQ5AG54_9ASTR</name>
<accession>A0ABQ5AG54</accession>
<dbReference type="EMBL" id="BQNB010012176">
    <property type="protein sequence ID" value="GJT00193.1"/>
    <property type="molecule type" value="Genomic_DNA"/>
</dbReference>
<protein>
    <submittedName>
        <fullName evidence="3">Ribonuclease H-like domain-containing protein</fullName>
    </submittedName>
</protein>
<dbReference type="PROSITE" id="PS50158">
    <property type="entry name" value="ZF_CCHC"/>
    <property type="match status" value="1"/>
</dbReference>
<sequence length="590" mass="66186">MAFVSSSNNNTSSSNEAVNAAHGVTTASTQVNTAYSTNIDNLSDAVICSFFASQPNSPQLAHEDLQQIHPDDIEEMDLRWQMAMLTMRARRFLKNTGRKLTVNGNETISFDKSKVECYNCHKRGHFTRECRAPRNQTTKWKAREDLCACGNMYFTSLGSYKFGKCNSESLNKLIECQIVDNCKKGLGYEKYNVNFMPPTLDLSFIGLDEFVNKPVVENGKSDKEVSEIVRKNDRMPLIIEEWLSVGNPQMDLQDKGVIDSGCSRNMTRNMSYLTGYEEIDGGYVTFGGNLKGGKITGKGIFEGQFSVAENPYKNGVAERSLRHIDGFMLMKVSLLELLMYKYLGSRPDWQFDIDAQTRTMNYESIVASTQSNGFAGTKASDNVGQARNETEPVKDDIMLNYGIKEDNVNNTNNVNAASTNEVNVVGGKTSIELPDDPNMPALEDYSIFDFAREDKDDGVVDDMNNLDTTIKVSLNPTTIIHKDHPLDQVIRDLQSAIQNKSMSKEFVEEHSLAVLDIQVNPKVSHLHAVKRIFRYLKGQPKLGLWYPKDSPFDLVAYTDSDYARASLDMKFTTGGCQFLGSRLISWQCKK</sequence>
<proteinExistence type="predicted"/>
<evidence type="ECO:0000313" key="3">
    <source>
        <dbReference type="EMBL" id="GJT00193.1"/>
    </source>
</evidence>
<dbReference type="InterPro" id="IPR001878">
    <property type="entry name" value="Znf_CCHC"/>
</dbReference>
<dbReference type="Proteomes" id="UP001151760">
    <property type="component" value="Unassembled WGS sequence"/>
</dbReference>
<keyword evidence="1" id="KW-0479">Metal-binding</keyword>
<dbReference type="Gene3D" id="4.10.60.10">
    <property type="entry name" value="Zinc finger, CCHC-type"/>
    <property type="match status" value="1"/>
</dbReference>
<reference evidence="3" key="1">
    <citation type="journal article" date="2022" name="Int. J. Mol. Sci.">
        <title>Draft Genome of Tanacetum Coccineum: Genomic Comparison of Closely Related Tanacetum-Family Plants.</title>
        <authorList>
            <person name="Yamashiro T."/>
            <person name="Shiraishi A."/>
            <person name="Nakayama K."/>
            <person name="Satake H."/>
        </authorList>
    </citation>
    <scope>NUCLEOTIDE SEQUENCE</scope>
</reference>
<evidence type="ECO:0000259" key="2">
    <source>
        <dbReference type="PROSITE" id="PS50158"/>
    </source>
</evidence>
<keyword evidence="4" id="KW-1185">Reference proteome</keyword>
<keyword evidence="1" id="KW-0863">Zinc-finger</keyword>
<dbReference type="SMART" id="SM00343">
    <property type="entry name" value="ZnF_C2HC"/>
    <property type="match status" value="1"/>
</dbReference>
<organism evidence="3 4">
    <name type="scientific">Tanacetum coccineum</name>
    <dbReference type="NCBI Taxonomy" id="301880"/>
    <lineage>
        <taxon>Eukaryota</taxon>
        <taxon>Viridiplantae</taxon>
        <taxon>Streptophyta</taxon>
        <taxon>Embryophyta</taxon>
        <taxon>Tracheophyta</taxon>
        <taxon>Spermatophyta</taxon>
        <taxon>Magnoliopsida</taxon>
        <taxon>eudicotyledons</taxon>
        <taxon>Gunneridae</taxon>
        <taxon>Pentapetalae</taxon>
        <taxon>asterids</taxon>
        <taxon>campanulids</taxon>
        <taxon>Asterales</taxon>
        <taxon>Asteraceae</taxon>
        <taxon>Asteroideae</taxon>
        <taxon>Anthemideae</taxon>
        <taxon>Anthemidinae</taxon>
        <taxon>Tanacetum</taxon>
    </lineage>
</organism>
<dbReference type="PANTHER" id="PTHR11439:SF495">
    <property type="entry name" value="REVERSE TRANSCRIPTASE, RNA-DEPENDENT DNA POLYMERASE-RELATED"/>
    <property type="match status" value="1"/>
</dbReference>
<evidence type="ECO:0000256" key="1">
    <source>
        <dbReference type="PROSITE-ProRule" id="PRU00047"/>
    </source>
</evidence>